<organism evidence="1 2">
    <name type="scientific">Pluteus cervinus</name>
    <dbReference type="NCBI Taxonomy" id="181527"/>
    <lineage>
        <taxon>Eukaryota</taxon>
        <taxon>Fungi</taxon>
        <taxon>Dikarya</taxon>
        <taxon>Basidiomycota</taxon>
        <taxon>Agaricomycotina</taxon>
        <taxon>Agaricomycetes</taxon>
        <taxon>Agaricomycetidae</taxon>
        <taxon>Agaricales</taxon>
        <taxon>Pluteineae</taxon>
        <taxon>Pluteaceae</taxon>
        <taxon>Pluteus</taxon>
    </lineage>
</organism>
<evidence type="ECO:0000313" key="2">
    <source>
        <dbReference type="Proteomes" id="UP000308600"/>
    </source>
</evidence>
<dbReference type="EMBL" id="ML208484">
    <property type="protein sequence ID" value="TFK64228.1"/>
    <property type="molecule type" value="Genomic_DNA"/>
</dbReference>
<protein>
    <submittedName>
        <fullName evidence="1">Uncharacterized protein</fullName>
    </submittedName>
</protein>
<dbReference type="Proteomes" id="UP000308600">
    <property type="component" value="Unassembled WGS sequence"/>
</dbReference>
<gene>
    <name evidence="1" type="ORF">BDN72DRAFT_846802</name>
</gene>
<name>A0ACD3AEY9_9AGAR</name>
<reference evidence="1 2" key="1">
    <citation type="journal article" date="2019" name="Nat. Ecol. Evol.">
        <title>Megaphylogeny resolves global patterns of mushroom evolution.</title>
        <authorList>
            <person name="Varga T."/>
            <person name="Krizsan K."/>
            <person name="Foldi C."/>
            <person name="Dima B."/>
            <person name="Sanchez-Garcia M."/>
            <person name="Sanchez-Ramirez S."/>
            <person name="Szollosi G.J."/>
            <person name="Szarkandi J.G."/>
            <person name="Papp V."/>
            <person name="Albert L."/>
            <person name="Andreopoulos W."/>
            <person name="Angelini C."/>
            <person name="Antonin V."/>
            <person name="Barry K.W."/>
            <person name="Bougher N.L."/>
            <person name="Buchanan P."/>
            <person name="Buyck B."/>
            <person name="Bense V."/>
            <person name="Catcheside P."/>
            <person name="Chovatia M."/>
            <person name="Cooper J."/>
            <person name="Damon W."/>
            <person name="Desjardin D."/>
            <person name="Finy P."/>
            <person name="Geml J."/>
            <person name="Haridas S."/>
            <person name="Hughes K."/>
            <person name="Justo A."/>
            <person name="Karasinski D."/>
            <person name="Kautmanova I."/>
            <person name="Kiss B."/>
            <person name="Kocsube S."/>
            <person name="Kotiranta H."/>
            <person name="LaButti K.M."/>
            <person name="Lechner B.E."/>
            <person name="Liimatainen K."/>
            <person name="Lipzen A."/>
            <person name="Lukacs Z."/>
            <person name="Mihaltcheva S."/>
            <person name="Morgado L.N."/>
            <person name="Niskanen T."/>
            <person name="Noordeloos M.E."/>
            <person name="Ohm R.A."/>
            <person name="Ortiz-Santana B."/>
            <person name="Ovrebo C."/>
            <person name="Racz N."/>
            <person name="Riley R."/>
            <person name="Savchenko A."/>
            <person name="Shiryaev A."/>
            <person name="Soop K."/>
            <person name="Spirin V."/>
            <person name="Szebenyi C."/>
            <person name="Tomsovsky M."/>
            <person name="Tulloss R.E."/>
            <person name="Uehling J."/>
            <person name="Grigoriev I.V."/>
            <person name="Vagvolgyi C."/>
            <person name="Papp T."/>
            <person name="Martin F.M."/>
            <person name="Miettinen O."/>
            <person name="Hibbett D.S."/>
            <person name="Nagy L.G."/>
        </authorList>
    </citation>
    <scope>NUCLEOTIDE SEQUENCE [LARGE SCALE GENOMIC DNA]</scope>
    <source>
        <strain evidence="1 2">NL-1719</strain>
    </source>
</reference>
<keyword evidence="2" id="KW-1185">Reference proteome</keyword>
<proteinExistence type="predicted"/>
<accession>A0ACD3AEY9</accession>
<evidence type="ECO:0000313" key="1">
    <source>
        <dbReference type="EMBL" id="TFK64228.1"/>
    </source>
</evidence>
<sequence length="145" mass="16394">MFSGPPPPCGTILYLRIYCIVGGSGAGCRRHVREKTKFMSISIDFYEVVVNLYSHSLARRSQEVIYSRLVFLNSWSSSRFVFHAQNFVEKLHWNSRIVTPAKAPSIEVLGVRAFHTPAFCPHHMVQGKQSRQRELEIGALETGVA</sequence>